<dbReference type="OrthoDB" id="4087970at2759"/>
<dbReference type="EMBL" id="KV417525">
    <property type="protein sequence ID" value="KZP24666.1"/>
    <property type="molecule type" value="Genomic_DNA"/>
</dbReference>
<evidence type="ECO:0000313" key="3">
    <source>
        <dbReference type="EMBL" id="KZP24666.1"/>
    </source>
</evidence>
<dbReference type="STRING" id="436010.A0A166N5L4"/>
<feature type="compositionally biased region" description="Basic and acidic residues" evidence="1">
    <location>
        <begin position="29"/>
        <end position="49"/>
    </location>
</feature>
<dbReference type="AlphaFoldDB" id="A0A166N5L4"/>
<feature type="compositionally biased region" description="Basic residues" evidence="1">
    <location>
        <begin position="1"/>
        <end position="16"/>
    </location>
</feature>
<proteinExistence type="predicted"/>
<feature type="domain" description="DUF2423" evidence="2">
    <location>
        <begin position="1"/>
        <end position="39"/>
    </location>
</feature>
<feature type="region of interest" description="Disordered" evidence="1">
    <location>
        <begin position="1"/>
        <end position="130"/>
    </location>
</feature>
<evidence type="ECO:0000259" key="2">
    <source>
        <dbReference type="Pfam" id="PF10338"/>
    </source>
</evidence>
<dbReference type="PANTHER" id="PTHR28219:SF1">
    <property type="entry name" value="UPF0642 PROTEIN YBL028C"/>
    <property type="match status" value="1"/>
</dbReference>
<accession>A0A166N5L4</accession>
<dbReference type="Pfam" id="PF10338">
    <property type="entry name" value="YBL028C_N"/>
    <property type="match status" value="1"/>
</dbReference>
<dbReference type="Proteomes" id="UP000076532">
    <property type="component" value="Unassembled WGS sequence"/>
</dbReference>
<reference evidence="3 4" key="1">
    <citation type="journal article" date="2016" name="Mol. Biol. Evol.">
        <title>Comparative Genomics of Early-Diverging Mushroom-Forming Fungi Provides Insights into the Origins of Lignocellulose Decay Capabilities.</title>
        <authorList>
            <person name="Nagy L.G."/>
            <person name="Riley R."/>
            <person name="Tritt A."/>
            <person name="Adam C."/>
            <person name="Daum C."/>
            <person name="Floudas D."/>
            <person name="Sun H."/>
            <person name="Yadav J.S."/>
            <person name="Pangilinan J."/>
            <person name="Larsson K.H."/>
            <person name="Matsuura K."/>
            <person name="Barry K."/>
            <person name="Labutti K."/>
            <person name="Kuo R."/>
            <person name="Ohm R.A."/>
            <person name="Bhattacharya S.S."/>
            <person name="Shirouzu T."/>
            <person name="Yoshinaga Y."/>
            <person name="Martin F.M."/>
            <person name="Grigoriev I.V."/>
            <person name="Hibbett D.S."/>
        </authorList>
    </citation>
    <scope>NUCLEOTIDE SEQUENCE [LARGE SCALE GENOMIC DNA]</scope>
    <source>
        <strain evidence="3 4">CBS 109695</strain>
    </source>
</reference>
<evidence type="ECO:0000313" key="4">
    <source>
        <dbReference type="Proteomes" id="UP000076532"/>
    </source>
</evidence>
<feature type="compositionally biased region" description="Acidic residues" evidence="1">
    <location>
        <begin position="50"/>
        <end position="61"/>
    </location>
</feature>
<keyword evidence="4" id="KW-1185">Reference proteome</keyword>
<dbReference type="GO" id="GO:0030687">
    <property type="term" value="C:preribosome, large subunit precursor"/>
    <property type="evidence" value="ECO:0007669"/>
    <property type="project" value="TreeGrafter"/>
</dbReference>
<protein>
    <recommendedName>
        <fullName evidence="2">DUF2423 domain-containing protein</fullName>
    </recommendedName>
</protein>
<sequence length="130" mass="14577">MAKSMRSKVKRSHRTKKREDGVYAATEAARLDRLHSKLVAVKDARKEDAERGEDEMDVPDDEVAKGTNGLAEEMEVDGKSTKISTHGPRGSRNEQWRLSKGMTPRPQSKGNNRQGVPIAKRKASKPARRR</sequence>
<dbReference type="PANTHER" id="PTHR28219">
    <property type="entry name" value="UPF0642 PROTEIN YBL028C"/>
    <property type="match status" value="1"/>
</dbReference>
<gene>
    <name evidence="3" type="ORF">FIBSPDRAFT_856872</name>
</gene>
<organism evidence="3 4">
    <name type="scientific">Athelia psychrophila</name>
    <dbReference type="NCBI Taxonomy" id="1759441"/>
    <lineage>
        <taxon>Eukaryota</taxon>
        <taxon>Fungi</taxon>
        <taxon>Dikarya</taxon>
        <taxon>Basidiomycota</taxon>
        <taxon>Agaricomycotina</taxon>
        <taxon>Agaricomycetes</taxon>
        <taxon>Agaricomycetidae</taxon>
        <taxon>Atheliales</taxon>
        <taxon>Atheliaceae</taxon>
        <taxon>Athelia</taxon>
    </lineage>
</organism>
<name>A0A166N5L4_9AGAM</name>
<feature type="compositionally biased region" description="Basic residues" evidence="1">
    <location>
        <begin position="119"/>
        <end position="130"/>
    </location>
</feature>
<feature type="compositionally biased region" description="Polar residues" evidence="1">
    <location>
        <begin position="105"/>
        <end position="114"/>
    </location>
</feature>
<dbReference type="InterPro" id="IPR019434">
    <property type="entry name" value="DUF2423"/>
</dbReference>
<evidence type="ECO:0000256" key="1">
    <source>
        <dbReference type="SAM" id="MobiDB-lite"/>
    </source>
</evidence>